<name>A0A8X7TVE1_BRACI</name>
<protein>
    <submittedName>
        <fullName evidence="1">Uncharacterized protein</fullName>
    </submittedName>
</protein>
<reference evidence="1 2" key="1">
    <citation type="submission" date="2020-02" db="EMBL/GenBank/DDBJ databases">
        <authorList>
            <person name="Ma Q."/>
            <person name="Huang Y."/>
            <person name="Song X."/>
            <person name="Pei D."/>
        </authorList>
    </citation>
    <scope>NUCLEOTIDE SEQUENCE [LARGE SCALE GENOMIC DNA]</scope>
    <source>
        <strain evidence="1">Sxm20200214</strain>
        <tissue evidence="1">Leaf</tissue>
    </source>
</reference>
<dbReference type="AlphaFoldDB" id="A0A8X7TVE1"/>
<keyword evidence="2" id="KW-1185">Reference proteome</keyword>
<evidence type="ECO:0000313" key="2">
    <source>
        <dbReference type="Proteomes" id="UP000886595"/>
    </source>
</evidence>
<dbReference type="OrthoDB" id="441890at2759"/>
<dbReference type="Proteomes" id="UP000886595">
    <property type="component" value="Unassembled WGS sequence"/>
</dbReference>
<sequence>MYAGPNERQRAEQLLKSLMVVNDNPTERDGTPNNEEVSDEEQDCVWDRCRLVVDQVSFLGSKETLSRQLPNVYVGFFGNDLTAHNTF</sequence>
<organism evidence="1 2">
    <name type="scientific">Brassica carinata</name>
    <name type="common">Ethiopian mustard</name>
    <name type="synonym">Abyssinian cabbage</name>
    <dbReference type="NCBI Taxonomy" id="52824"/>
    <lineage>
        <taxon>Eukaryota</taxon>
        <taxon>Viridiplantae</taxon>
        <taxon>Streptophyta</taxon>
        <taxon>Embryophyta</taxon>
        <taxon>Tracheophyta</taxon>
        <taxon>Spermatophyta</taxon>
        <taxon>Magnoliopsida</taxon>
        <taxon>eudicotyledons</taxon>
        <taxon>Gunneridae</taxon>
        <taxon>Pentapetalae</taxon>
        <taxon>rosids</taxon>
        <taxon>malvids</taxon>
        <taxon>Brassicales</taxon>
        <taxon>Brassicaceae</taxon>
        <taxon>Brassiceae</taxon>
        <taxon>Brassica</taxon>
    </lineage>
</organism>
<dbReference type="EMBL" id="JAAMPC010000015">
    <property type="protein sequence ID" value="KAG2255104.1"/>
    <property type="molecule type" value="Genomic_DNA"/>
</dbReference>
<gene>
    <name evidence="1" type="ORF">Bca52824_074398</name>
</gene>
<comment type="caution">
    <text evidence="1">The sequence shown here is derived from an EMBL/GenBank/DDBJ whole genome shotgun (WGS) entry which is preliminary data.</text>
</comment>
<evidence type="ECO:0000313" key="1">
    <source>
        <dbReference type="EMBL" id="KAG2255104.1"/>
    </source>
</evidence>
<accession>A0A8X7TVE1</accession>
<proteinExistence type="predicted"/>